<dbReference type="WBParaSite" id="PSAMB.scaffold4267size15162.g23850.t1">
    <property type="protein sequence ID" value="PSAMB.scaffold4267size15162.g23850.t1"/>
    <property type="gene ID" value="PSAMB.scaffold4267size15162.g23850"/>
</dbReference>
<organism evidence="2 3">
    <name type="scientific">Plectus sambesii</name>
    <dbReference type="NCBI Taxonomy" id="2011161"/>
    <lineage>
        <taxon>Eukaryota</taxon>
        <taxon>Metazoa</taxon>
        <taxon>Ecdysozoa</taxon>
        <taxon>Nematoda</taxon>
        <taxon>Chromadorea</taxon>
        <taxon>Plectida</taxon>
        <taxon>Plectina</taxon>
        <taxon>Plectoidea</taxon>
        <taxon>Plectidae</taxon>
        <taxon>Plectus</taxon>
    </lineage>
</organism>
<feature type="transmembrane region" description="Helical" evidence="1">
    <location>
        <begin position="94"/>
        <end position="117"/>
    </location>
</feature>
<evidence type="ECO:0000256" key="1">
    <source>
        <dbReference type="SAM" id="Phobius"/>
    </source>
</evidence>
<protein>
    <submittedName>
        <fullName evidence="3">Uncharacterized protein</fullName>
    </submittedName>
</protein>
<sequence>MTSLSARDSSYLGLNTYAALTKLCDVLSTEIDIERSRIGLDQPWTCARLGREMVHAMRHSANNCPWTFCWVYLFCLLTSALALMLGTFSEHATWGQFICAIILLFFVAVNFWLAWTLRRRRRNEMVRKAQKLLKDLLKTRDSVRDLECSDLYEPSSECIHLQWTYRDQKLVNIPWMLLVPGDRVHLRPGREAPCACKELIAPDSNSTPQSFSVGQKYVTKDIKCIETDCVLPIDPLPCEVLEAPLTRHLRASFKDGGRPPTFLDNEVNRTIHNLNEKIGLPLLISLSVIVALIRSLQWPKLAGNALDMFLTLPALVALPLIGPAFPLYYWLVNYWNMAVALCLNDDLTSGESNVPLGDKEDEESVTVRLRKPSGNVFADEGMSGRNKKRISLTSNKIHFSTVFKNLLCGDPSSLPCSANLVHTLGNLTSVSVVDKKGILSWPNPTPEKIFLFKEAPKTETVTSRSDNCVIRTSSYASNPFPSGPGMAVEVIF</sequence>
<dbReference type="InterPro" id="IPR039720">
    <property type="entry name" value="TMEM94"/>
</dbReference>
<feature type="transmembrane region" description="Helical" evidence="1">
    <location>
        <begin position="278"/>
        <end position="296"/>
    </location>
</feature>
<dbReference type="PANTHER" id="PTHR13219">
    <property type="entry name" value="TRANSMEMBRANE PROTEIN 94"/>
    <property type="match status" value="1"/>
</dbReference>
<dbReference type="Proteomes" id="UP000887566">
    <property type="component" value="Unplaced"/>
</dbReference>
<evidence type="ECO:0000313" key="3">
    <source>
        <dbReference type="WBParaSite" id="PSAMB.scaffold4267size15162.g23850.t1"/>
    </source>
</evidence>
<keyword evidence="1" id="KW-0472">Membrane</keyword>
<dbReference type="PANTHER" id="PTHR13219:SF6">
    <property type="entry name" value="TRANSMEMBRANE PROTEIN 94"/>
    <property type="match status" value="1"/>
</dbReference>
<feature type="transmembrane region" description="Helical" evidence="1">
    <location>
        <begin position="67"/>
        <end position="88"/>
    </location>
</feature>
<keyword evidence="1" id="KW-1133">Transmembrane helix</keyword>
<name>A0A914WIK4_9BILA</name>
<dbReference type="AlphaFoldDB" id="A0A914WIK4"/>
<proteinExistence type="predicted"/>
<reference evidence="3" key="1">
    <citation type="submission" date="2022-11" db="UniProtKB">
        <authorList>
            <consortium name="WormBaseParasite"/>
        </authorList>
    </citation>
    <scope>IDENTIFICATION</scope>
</reference>
<accession>A0A914WIK4</accession>
<evidence type="ECO:0000313" key="2">
    <source>
        <dbReference type="Proteomes" id="UP000887566"/>
    </source>
</evidence>
<keyword evidence="1" id="KW-0812">Transmembrane</keyword>
<feature type="transmembrane region" description="Helical" evidence="1">
    <location>
        <begin position="308"/>
        <end position="331"/>
    </location>
</feature>
<keyword evidence="2" id="KW-1185">Reference proteome</keyword>